<comment type="caution">
    <text evidence="1">The sequence shown here is derived from an EMBL/GenBank/DDBJ whole genome shotgun (WGS) entry which is preliminary data.</text>
</comment>
<proteinExistence type="predicted"/>
<gene>
    <name evidence="1" type="ORF">R5R35_000760</name>
</gene>
<sequence length="112" mass="13016">MAKERINITSCGFIAYCLRRLGERKERSEKKEAKRKKNVQGRVGNVSRAKLLQYLLSISRDYTLRFQPTAYFSHISLITFLLRASREGRRAPLCASRILRERSKVLILESKA</sequence>
<keyword evidence="2" id="KW-1185">Reference proteome</keyword>
<organism evidence="1 2">
    <name type="scientific">Gryllus longicercus</name>
    <dbReference type="NCBI Taxonomy" id="2509291"/>
    <lineage>
        <taxon>Eukaryota</taxon>
        <taxon>Metazoa</taxon>
        <taxon>Ecdysozoa</taxon>
        <taxon>Arthropoda</taxon>
        <taxon>Hexapoda</taxon>
        <taxon>Insecta</taxon>
        <taxon>Pterygota</taxon>
        <taxon>Neoptera</taxon>
        <taxon>Polyneoptera</taxon>
        <taxon>Orthoptera</taxon>
        <taxon>Ensifera</taxon>
        <taxon>Gryllidea</taxon>
        <taxon>Grylloidea</taxon>
        <taxon>Gryllidae</taxon>
        <taxon>Gryllinae</taxon>
        <taxon>Gryllus</taxon>
    </lineage>
</organism>
<evidence type="ECO:0000313" key="1">
    <source>
        <dbReference type="EMBL" id="KAK7870489.1"/>
    </source>
</evidence>
<dbReference type="EMBL" id="JAZDUA010000057">
    <property type="protein sequence ID" value="KAK7870489.1"/>
    <property type="molecule type" value="Genomic_DNA"/>
</dbReference>
<dbReference type="Proteomes" id="UP001378592">
    <property type="component" value="Unassembled WGS sequence"/>
</dbReference>
<protein>
    <submittedName>
        <fullName evidence="1">Uncharacterized protein</fullName>
    </submittedName>
</protein>
<accession>A0AAN9W9B3</accession>
<evidence type="ECO:0000313" key="2">
    <source>
        <dbReference type="Proteomes" id="UP001378592"/>
    </source>
</evidence>
<name>A0AAN9W9B3_9ORTH</name>
<dbReference type="AlphaFoldDB" id="A0AAN9W9B3"/>
<reference evidence="1 2" key="1">
    <citation type="submission" date="2024-03" db="EMBL/GenBank/DDBJ databases">
        <title>The genome assembly and annotation of the cricket Gryllus longicercus Weissman &amp; Gray.</title>
        <authorList>
            <person name="Szrajer S."/>
            <person name="Gray D."/>
            <person name="Ylla G."/>
        </authorList>
    </citation>
    <scope>NUCLEOTIDE SEQUENCE [LARGE SCALE GENOMIC DNA]</scope>
    <source>
        <strain evidence="1">DAG 2021-001</strain>
        <tissue evidence="1">Whole body minus gut</tissue>
    </source>
</reference>